<dbReference type="Proteomes" id="UP000663846">
    <property type="component" value="Unassembled WGS sequence"/>
</dbReference>
<evidence type="ECO:0000256" key="1">
    <source>
        <dbReference type="ARBA" id="ARBA00004141"/>
    </source>
</evidence>
<feature type="transmembrane region" description="Helical" evidence="5">
    <location>
        <begin position="121"/>
        <end position="141"/>
    </location>
</feature>
<dbReference type="GO" id="GO:0000324">
    <property type="term" value="C:fungal-type vacuole"/>
    <property type="evidence" value="ECO:0007669"/>
    <property type="project" value="TreeGrafter"/>
</dbReference>
<feature type="transmembrane region" description="Helical" evidence="5">
    <location>
        <begin position="47"/>
        <end position="66"/>
    </location>
</feature>
<comment type="subcellular location">
    <subcellularLocation>
        <location evidence="1">Membrane</location>
        <topology evidence="1">Multi-pass membrane protein</topology>
    </subcellularLocation>
</comment>
<protein>
    <recommendedName>
        <fullName evidence="8">RTA1-domain-containing protein</fullName>
    </recommendedName>
</protein>
<feature type="transmembrane region" description="Helical" evidence="5">
    <location>
        <begin position="161"/>
        <end position="185"/>
    </location>
</feature>
<organism evidence="6 7">
    <name type="scientific">Rhizoctonia solani</name>
    <dbReference type="NCBI Taxonomy" id="456999"/>
    <lineage>
        <taxon>Eukaryota</taxon>
        <taxon>Fungi</taxon>
        <taxon>Dikarya</taxon>
        <taxon>Basidiomycota</taxon>
        <taxon>Agaricomycotina</taxon>
        <taxon>Agaricomycetes</taxon>
        <taxon>Cantharellales</taxon>
        <taxon>Ceratobasidiaceae</taxon>
        <taxon>Rhizoctonia</taxon>
    </lineage>
</organism>
<evidence type="ECO:0000256" key="4">
    <source>
        <dbReference type="ARBA" id="ARBA00023136"/>
    </source>
</evidence>
<keyword evidence="2 5" id="KW-0812">Transmembrane</keyword>
<reference evidence="6" key="1">
    <citation type="submission" date="2021-01" db="EMBL/GenBank/DDBJ databases">
        <authorList>
            <person name="Kaushik A."/>
        </authorList>
    </citation>
    <scope>NUCLEOTIDE SEQUENCE</scope>
    <source>
        <strain evidence="6">AG1-1C</strain>
    </source>
</reference>
<dbReference type="EMBL" id="CAJMWS010000320">
    <property type="protein sequence ID" value="CAE6419215.1"/>
    <property type="molecule type" value="Genomic_DNA"/>
</dbReference>
<dbReference type="AlphaFoldDB" id="A0A8H2XCD8"/>
<feature type="transmembrane region" description="Helical" evidence="5">
    <location>
        <begin position="20"/>
        <end position="40"/>
    </location>
</feature>
<feature type="transmembrane region" description="Helical" evidence="5">
    <location>
        <begin position="81"/>
        <end position="101"/>
    </location>
</feature>
<evidence type="ECO:0000256" key="3">
    <source>
        <dbReference type="ARBA" id="ARBA00022989"/>
    </source>
</evidence>
<dbReference type="PANTHER" id="PTHR31465:SF9">
    <property type="entry name" value="SPHINGOID LONG-CHAIN BASE TRANSPORTER RSB1"/>
    <property type="match status" value="1"/>
</dbReference>
<dbReference type="PANTHER" id="PTHR31465">
    <property type="entry name" value="PROTEIN RTA1-RELATED"/>
    <property type="match status" value="1"/>
</dbReference>
<comment type="caution">
    <text evidence="6">The sequence shown here is derived from an EMBL/GenBank/DDBJ whole genome shotgun (WGS) entry which is preliminary data.</text>
</comment>
<evidence type="ECO:0000256" key="2">
    <source>
        <dbReference type="ARBA" id="ARBA00022692"/>
    </source>
</evidence>
<dbReference type="Pfam" id="PF04479">
    <property type="entry name" value="RTA1"/>
    <property type="match status" value="1"/>
</dbReference>
<feature type="transmembrane region" description="Helical" evidence="5">
    <location>
        <begin position="214"/>
        <end position="232"/>
    </location>
</feature>
<proteinExistence type="predicted"/>
<accession>A0A8H2XCD8</accession>
<gene>
    <name evidence="6" type="ORF">RDB_LOCUS83553</name>
</gene>
<dbReference type="InterPro" id="IPR007568">
    <property type="entry name" value="RTA1"/>
</dbReference>
<feature type="transmembrane region" description="Helical" evidence="5">
    <location>
        <begin position="252"/>
        <end position="272"/>
    </location>
</feature>
<keyword evidence="4 5" id="KW-0472">Membrane</keyword>
<evidence type="ECO:0008006" key="8">
    <source>
        <dbReference type="Google" id="ProtNLM"/>
    </source>
</evidence>
<name>A0A8H2XCD8_9AGAM</name>
<evidence type="ECO:0000313" key="7">
    <source>
        <dbReference type="Proteomes" id="UP000663846"/>
    </source>
</evidence>
<evidence type="ECO:0000256" key="5">
    <source>
        <dbReference type="SAM" id="Phobius"/>
    </source>
</evidence>
<sequence>MEQLSKVHEIEGSLYGFVPTKWICILFVALYAMSTVLHTVQALWSRMWWLFPTIVCGGILEILGWAGRLWSSSRPGLLNPYLMQICCTILAPSFMTAANFVILGKIIERLGYQYSRLSPKLYTIVFVTCDIIALVVQAIGGAKASLAVQFMNDNPEKGARIMVGGIIFQLAAITIYTFLAAEFLFRYHFDRPVRQTSKPDSETERAKPQLDTKIAFMILGLSISTIFIYIRSIYRTVELLDGWTGAIITNELYFNVLDGMPIVVAMYAINIFHPGLLLKDRIALAGETGVEKEEN</sequence>
<evidence type="ECO:0000313" key="6">
    <source>
        <dbReference type="EMBL" id="CAE6419215.1"/>
    </source>
</evidence>
<dbReference type="GO" id="GO:0005886">
    <property type="term" value="C:plasma membrane"/>
    <property type="evidence" value="ECO:0007669"/>
    <property type="project" value="TreeGrafter"/>
</dbReference>
<keyword evidence="3 5" id="KW-1133">Transmembrane helix</keyword>